<organism evidence="2 3">
    <name type="scientific">Arsenicitalea aurantiaca</name>
    <dbReference type="NCBI Taxonomy" id="1783274"/>
    <lineage>
        <taxon>Bacteria</taxon>
        <taxon>Pseudomonadati</taxon>
        <taxon>Pseudomonadota</taxon>
        <taxon>Alphaproteobacteria</taxon>
        <taxon>Hyphomicrobiales</taxon>
        <taxon>Devosiaceae</taxon>
        <taxon>Arsenicitalea</taxon>
    </lineage>
</organism>
<dbReference type="SUPFAM" id="SSF51905">
    <property type="entry name" value="FAD/NAD(P)-binding domain"/>
    <property type="match status" value="1"/>
</dbReference>
<dbReference type="InterPro" id="IPR038732">
    <property type="entry name" value="HpyO/CreE_NAD-binding"/>
</dbReference>
<dbReference type="PANTHER" id="PTHR40254:SF1">
    <property type="entry name" value="BLR0577 PROTEIN"/>
    <property type="match status" value="1"/>
</dbReference>
<dbReference type="RefSeq" id="WP_127187740.1">
    <property type="nucleotide sequence ID" value="NZ_RZNJ01000002.1"/>
</dbReference>
<evidence type="ECO:0000313" key="2">
    <source>
        <dbReference type="EMBL" id="RUT32783.1"/>
    </source>
</evidence>
<accession>A0A433XFB8</accession>
<keyword evidence="3" id="KW-1185">Reference proteome</keyword>
<dbReference type="OrthoDB" id="101972at2"/>
<reference evidence="2 3" key="1">
    <citation type="journal article" date="2016" name="Int. J. Syst. Evol. Microbiol.">
        <title>Arsenicitalea aurantiaca gen. nov., sp. nov., a new member of the family Hyphomicrobiaceae, isolated from high-arsenic sediment.</title>
        <authorList>
            <person name="Mu Y."/>
            <person name="Zhou L."/>
            <person name="Zeng X.C."/>
            <person name="Liu L."/>
            <person name="Pan Y."/>
            <person name="Chen X."/>
            <person name="Wang J."/>
            <person name="Li S."/>
            <person name="Li W.J."/>
            <person name="Wang Y."/>
        </authorList>
    </citation>
    <scope>NUCLEOTIDE SEQUENCE [LARGE SCALE GENOMIC DNA]</scope>
    <source>
        <strain evidence="2 3">42-50</strain>
    </source>
</reference>
<feature type="domain" description="FAD-dependent urate hydroxylase HpyO/Asp monooxygenase CreE-like FAD/NAD(P)-binding" evidence="1">
    <location>
        <begin position="11"/>
        <end position="157"/>
    </location>
</feature>
<dbReference type="InterPro" id="IPR052189">
    <property type="entry name" value="L-asp_N-monooxygenase_NS-form"/>
</dbReference>
<gene>
    <name evidence="2" type="ORF">EMQ25_06470</name>
</gene>
<evidence type="ECO:0000259" key="1">
    <source>
        <dbReference type="Pfam" id="PF13454"/>
    </source>
</evidence>
<dbReference type="EMBL" id="RZNJ01000002">
    <property type="protein sequence ID" value="RUT32783.1"/>
    <property type="molecule type" value="Genomic_DNA"/>
</dbReference>
<dbReference type="InterPro" id="IPR036188">
    <property type="entry name" value="FAD/NAD-bd_sf"/>
</dbReference>
<dbReference type="Proteomes" id="UP000281547">
    <property type="component" value="Unassembled WGS sequence"/>
</dbReference>
<evidence type="ECO:0000313" key="3">
    <source>
        <dbReference type="Proteomes" id="UP000281547"/>
    </source>
</evidence>
<name>A0A433XFB8_9HYPH</name>
<sequence>MNAAGHERITIIGGGASGVLLAVHLLRQPSSDLRVTLVERRGQFGQGVAYSARQRDHRVNVPARGMSAFADDPGHFYRWLQQTGEPLPDGDYTFVPRRLYGRYLEDVLREAAALRPGRLQVLSEEVLAIRQNPSGTDVALANGTSIAGHVGVLAVGHETQPARSRGIAVRVGADDDTPIDPYAKVMILGSGLSMVDAWIALAEADHRGPILVVSRNGLLPRGHRDVPPISIDAADVPFGTNLGYIMRWFRALVRETQAAGGDWRSVVDGLRPYNQRIWQSWSERTRRQFLRHVRPFWNVHRHRVPPHLHQRMVDAVASGQVTLIAGHFLDVSRHEDMARATIRRRGLPAEATETIDVARVYDCGGVSVDVRASSNPVIRDLVASGAARPDALNIGLDVTTTCDVIPAEGAVSGRLFAVGPLTRGRFFEIEAIPDIRVQCATLARRLATGS</sequence>
<dbReference type="Gene3D" id="3.50.50.60">
    <property type="entry name" value="FAD/NAD(P)-binding domain"/>
    <property type="match status" value="1"/>
</dbReference>
<dbReference type="Pfam" id="PF13454">
    <property type="entry name" value="NAD_binding_9"/>
    <property type="match status" value="1"/>
</dbReference>
<dbReference type="PANTHER" id="PTHR40254">
    <property type="entry name" value="BLR0577 PROTEIN"/>
    <property type="match status" value="1"/>
</dbReference>
<comment type="caution">
    <text evidence="2">The sequence shown here is derived from an EMBL/GenBank/DDBJ whole genome shotgun (WGS) entry which is preliminary data.</text>
</comment>
<proteinExistence type="predicted"/>
<protein>
    <submittedName>
        <fullName evidence="2">FAD-dependent oxidoreductase</fullName>
    </submittedName>
</protein>
<dbReference type="AlphaFoldDB" id="A0A433XFB8"/>